<evidence type="ECO:0000313" key="1">
    <source>
        <dbReference type="EMBL" id="JAH67007.1"/>
    </source>
</evidence>
<name>A0A0E9UMJ0_ANGAN</name>
<accession>A0A0E9UMJ0</accession>
<reference evidence="1" key="2">
    <citation type="journal article" date="2015" name="Fish Shellfish Immunol.">
        <title>Early steps in the European eel (Anguilla anguilla)-Vibrio vulnificus interaction in the gills: Role of the RtxA13 toxin.</title>
        <authorList>
            <person name="Callol A."/>
            <person name="Pajuelo D."/>
            <person name="Ebbesson L."/>
            <person name="Teles M."/>
            <person name="MacKenzie S."/>
            <person name="Amaro C."/>
        </authorList>
    </citation>
    <scope>NUCLEOTIDE SEQUENCE</scope>
</reference>
<organism evidence="1">
    <name type="scientific">Anguilla anguilla</name>
    <name type="common">European freshwater eel</name>
    <name type="synonym">Muraena anguilla</name>
    <dbReference type="NCBI Taxonomy" id="7936"/>
    <lineage>
        <taxon>Eukaryota</taxon>
        <taxon>Metazoa</taxon>
        <taxon>Chordata</taxon>
        <taxon>Craniata</taxon>
        <taxon>Vertebrata</taxon>
        <taxon>Euteleostomi</taxon>
        <taxon>Actinopterygii</taxon>
        <taxon>Neopterygii</taxon>
        <taxon>Teleostei</taxon>
        <taxon>Anguilliformes</taxon>
        <taxon>Anguillidae</taxon>
        <taxon>Anguilla</taxon>
    </lineage>
</organism>
<protein>
    <submittedName>
        <fullName evidence="1">Uncharacterized protein</fullName>
    </submittedName>
</protein>
<reference evidence="1" key="1">
    <citation type="submission" date="2014-11" db="EMBL/GenBank/DDBJ databases">
        <authorList>
            <person name="Amaro Gonzalez C."/>
        </authorList>
    </citation>
    <scope>NUCLEOTIDE SEQUENCE</scope>
</reference>
<proteinExistence type="predicted"/>
<sequence length="12" mass="1498">MPMYLKRELAFV</sequence>
<dbReference type="EMBL" id="GBXM01041570">
    <property type="protein sequence ID" value="JAH67007.1"/>
    <property type="molecule type" value="Transcribed_RNA"/>
</dbReference>